<keyword evidence="2" id="KW-0675">Receptor</keyword>
<keyword evidence="3" id="KW-1185">Reference proteome</keyword>
<evidence type="ECO:0000256" key="1">
    <source>
        <dbReference type="SAM" id="SignalP"/>
    </source>
</evidence>
<evidence type="ECO:0000313" key="2">
    <source>
        <dbReference type="EMBL" id="KHK91359.1"/>
    </source>
</evidence>
<dbReference type="RefSeq" id="WP_039283363.1">
    <property type="nucleotide sequence ID" value="NZ_JTDI01000003.1"/>
</dbReference>
<protein>
    <submittedName>
        <fullName evidence="2">TonB-dependent receptor</fullName>
    </submittedName>
</protein>
<gene>
    <name evidence="2" type="ORF">LK12_10865</name>
</gene>
<comment type="caution">
    <text evidence="2">The sequence shown here is derived from an EMBL/GenBank/DDBJ whole genome shotgun (WGS) entry which is preliminary data.</text>
</comment>
<dbReference type="AlphaFoldDB" id="A0A0B1ZPZ2"/>
<reference evidence="2 3" key="1">
    <citation type="submission" date="2014-10" db="EMBL/GenBank/DDBJ databases">
        <title>Genome sequence of Novosphingobium malaysiense MUSC 273(T).</title>
        <authorList>
            <person name="Lee L.-H."/>
        </authorList>
    </citation>
    <scope>NUCLEOTIDE SEQUENCE [LARGE SCALE GENOMIC DNA]</scope>
    <source>
        <strain evidence="2 3">MUSC 273</strain>
    </source>
</reference>
<evidence type="ECO:0000313" key="3">
    <source>
        <dbReference type="Proteomes" id="UP000031057"/>
    </source>
</evidence>
<feature type="signal peptide" evidence="1">
    <location>
        <begin position="1"/>
        <end position="19"/>
    </location>
</feature>
<dbReference type="Proteomes" id="UP000031057">
    <property type="component" value="Unassembled WGS sequence"/>
</dbReference>
<organism evidence="2 3">
    <name type="scientific">Novosphingobium malaysiense</name>
    <dbReference type="NCBI Taxonomy" id="1348853"/>
    <lineage>
        <taxon>Bacteria</taxon>
        <taxon>Pseudomonadati</taxon>
        <taxon>Pseudomonadota</taxon>
        <taxon>Alphaproteobacteria</taxon>
        <taxon>Sphingomonadales</taxon>
        <taxon>Sphingomonadaceae</taxon>
        <taxon>Novosphingobium</taxon>
    </lineage>
</organism>
<feature type="chain" id="PRO_5002065368" evidence="1">
    <location>
        <begin position="20"/>
        <end position="234"/>
    </location>
</feature>
<dbReference type="EMBL" id="JTDI01000003">
    <property type="protein sequence ID" value="KHK91359.1"/>
    <property type="molecule type" value="Genomic_DNA"/>
</dbReference>
<proteinExistence type="predicted"/>
<accession>A0A0B1ZPZ2</accession>
<dbReference type="OrthoDB" id="7618846at2"/>
<sequence length="234" mass="25880">MKRALIALFLACTAQSASAQDLLSQEIVVTAMRVEQDDYQRDMPAVGLRRTADFLVQEVIIRGDTRDPKQRSAEIRQMLQKAVQMAPKHGVQLAFGDYILTPLTMQNLDDVTLTNDNRPDSQRLAFLIKAPLGGAESGATAQKRIEDYIEAVPEVGRAQMDESGDPSLSIVGPDQYRTQIADKVMEDARALAARMGTDYAVTIEGLNMPVLWTRAGSSEVMLYIPYKLVVLPRP</sequence>
<keyword evidence="1" id="KW-0732">Signal</keyword>
<name>A0A0B1ZPZ2_9SPHN</name>